<name>A0A9P1FZS8_9DINO</name>
<dbReference type="PANTHER" id="PTHR33129:SF1">
    <property type="entry name" value="ATP-BINDING PROTEIN"/>
    <property type="match status" value="1"/>
</dbReference>
<protein>
    <submittedName>
        <fullName evidence="4">Crinkler effector protein 15</fullName>
    </submittedName>
</protein>
<reference evidence="2" key="1">
    <citation type="submission" date="2022-10" db="EMBL/GenBank/DDBJ databases">
        <authorList>
            <person name="Chen Y."/>
            <person name="Dougan E. K."/>
            <person name="Chan C."/>
            <person name="Rhodes N."/>
            <person name="Thang M."/>
        </authorList>
    </citation>
    <scope>NUCLEOTIDE SEQUENCE</scope>
</reference>
<dbReference type="EMBL" id="CAMXCT010001738">
    <property type="protein sequence ID" value="CAI3992660.1"/>
    <property type="molecule type" value="Genomic_DNA"/>
</dbReference>
<evidence type="ECO:0000313" key="2">
    <source>
        <dbReference type="EMBL" id="CAI3992660.1"/>
    </source>
</evidence>
<reference evidence="3" key="2">
    <citation type="submission" date="2024-04" db="EMBL/GenBank/DDBJ databases">
        <authorList>
            <person name="Chen Y."/>
            <person name="Shah S."/>
            <person name="Dougan E. K."/>
            <person name="Thang M."/>
            <person name="Chan C."/>
        </authorList>
    </citation>
    <scope>NUCLEOTIDE SEQUENCE [LARGE SCALE GENOMIC DNA]</scope>
</reference>
<feature type="signal peptide" evidence="1">
    <location>
        <begin position="1"/>
        <end position="27"/>
    </location>
</feature>
<keyword evidence="5" id="KW-1185">Reference proteome</keyword>
<comment type="caution">
    <text evidence="2">The sequence shown here is derived from an EMBL/GenBank/DDBJ whole genome shotgun (WGS) entry which is preliminary data.</text>
</comment>
<dbReference type="EMBL" id="CAMXCT020001738">
    <property type="protein sequence ID" value="CAL1146035.1"/>
    <property type="molecule type" value="Genomic_DNA"/>
</dbReference>
<sequence>MVALRNARVRRYVLLCHFFCFWHFAARTLQFSALPPNSKLLKDVEHNEVPSWIREQICDLEYDEDIANKVVNALSVFPRKVLTEMSYENIALVLTEAQIDESVVRPVAMGLSNRIQKGISQPQPVQSDVPENVKAFARALDDAELEGQILRTETGSFKLQNVSEIWDEKQFYVRGCYTEIADIMLKKKPPVMSLELKDFPVFLHQRDIIHLFQKGKEPKEVDVKTLRSAPAQALYIMDADIDVEHGVFCQSLWITSARRPETAASNTEHFKQAERFSGQFFMPPWTLTEMLSAEVMALHKLNEEVVKERFGIFGGTARLVLERDETRAGVDRRRLVEAVQSADAMQCLKVSSDMKAISKRTHLLVKMMPWPNFSWFDVQLSSPYVRQELVKRNRAKRAQALWDRIDDGMITGIGFALFEEEFHQFMQDKSIGKFKLRARCLTADGKGSDTTQELQGGLEGVLISGNPAADIKDGEYYQPHSKNFPAFDSWTSQGVFQLTIADTHDITFNDGGKAMFQFDKWKTVQTVKQPEMAEKIEQWVVCFEQNLPK</sequence>
<feature type="chain" id="PRO_5043272489" evidence="1">
    <location>
        <begin position="28"/>
        <end position="549"/>
    </location>
</feature>
<dbReference type="Proteomes" id="UP001152797">
    <property type="component" value="Unassembled WGS sequence"/>
</dbReference>
<evidence type="ECO:0000313" key="3">
    <source>
        <dbReference type="EMBL" id="CAL1146035.1"/>
    </source>
</evidence>
<keyword evidence="1" id="KW-0732">Signal</keyword>
<dbReference type="AlphaFoldDB" id="A0A9P1FZS8"/>
<dbReference type="PANTHER" id="PTHR33129">
    <property type="entry name" value="PROTEIN KINASE DOMAIN-CONTAINING PROTEIN-RELATED"/>
    <property type="match status" value="1"/>
</dbReference>
<dbReference type="EMBL" id="CAMXCT030001738">
    <property type="protein sequence ID" value="CAL4779972.1"/>
    <property type="molecule type" value="Genomic_DNA"/>
</dbReference>
<proteinExistence type="predicted"/>
<dbReference type="InterPro" id="IPR052980">
    <property type="entry name" value="Crinkler_effector"/>
</dbReference>
<gene>
    <name evidence="2" type="ORF">C1SCF055_LOCUS19472</name>
</gene>
<evidence type="ECO:0000313" key="5">
    <source>
        <dbReference type="Proteomes" id="UP001152797"/>
    </source>
</evidence>
<accession>A0A9P1FZS8</accession>
<evidence type="ECO:0000313" key="4">
    <source>
        <dbReference type="EMBL" id="CAL4779972.1"/>
    </source>
</evidence>
<organism evidence="2">
    <name type="scientific">Cladocopium goreaui</name>
    <dbReference type="NCBI Taxonomy" id="2562237"/>
    <lineage>
        <taxon>Eukaryota</taxon>
        <taxon>Sar</taxon>
        <taxon>Alveolata</taxon>
        <taxon>Dinophyceae</taxon>
        <taxon>Suessiales</taxon>
        <taxon>Symbiodiniaceae</taxon>
        <taxon>Cladocopium</taxon>
    </lineage>
</organism>
<dbReference type="OrthoDB" id="2340858at2759"/>
<evidence type="ECO:0000256" key="1">
    <source>
        <dbReference type="SAM" id="SignalP"/>
    </source>
</evidence>